<gene>
    <name evidence="1" type="ORF">Henu6_gp58</name>
</gene>
<dbReference type="Gene3D" id="1.10.1810.10">
    <property type="entry name" value="Anti-Sigma Factor A"/>
    <property type="match status" value="1"/>
</dbReference>
<proteinExistence type="predicted"/>
<dbReference type="Proteomes" id="UP000289169">
    <property type="component" value="Segment"/>
</dbReference>
<dbReference type="SUPFAM" id="SSF69070">
    <property type="entry name" value="Anti-sigma factor AsiA"/>
    <property type="match status" value="1"/>
</dbReference>
<accession>A0A410T551</accession>
<sequence length="106" mass="12085">MPLSNILKLNWRNIMLFETLQEIIAVASILIKFGHDDILENKALFIAFLNELGITIGNKKVTATSLWNLTQDITNRQKEALIEEFLSGHEPIYRKLTMVMNSAKLA</sequence>
<reference evidence="1 2" key="1">
    <citation type="submission" date="2018-11" db="EMBL/GenBank/DDBJ databases">
        <authorList>
            <person name="Teng T."/>
        </authorList>
    </citation>
    <scope>NUCLEOTIDE SEQUENCE [LARGE SCALE GENOMIC DNA]</scope>
</reference>
<evidence type="ECO:0000313" key="2">
    <source>
        <dbReference type="Proteomes" id="UP000289169"/>
    </source>
</evidence>
<evidence type="ECO:0000313" key="1">
    <source>
        <dbReference type="EMBL" id="QAU03897.1"/>
    </source>
</evidence>
<organism evidence="1 2">
    <name type="scientific">Acinetobacter phage Henu6</name>
    <dbReference type="NCBI Taxonomy" id="2500136"/>
    <lineage>
        <taxon>Viruses</taxon>
        <taxon>Duplodnaviria</taxon>
        <taxon>Heunggongvirae</taxon>
        <taxon>Uroviricota</taxon>
        <taxon>Caudoviricetes</taxon>
        <taxon>Pantevenvirales</taxon>
        <taxon>Straboviridae</taxon>
        <taxon>Twarogvirinae</taxon>
        <taxon>Zedzedvirus</taxon>
        <taxon>Zedzedvirus zz1</taxon>
    </lineage>
</organism>
<name>A0A410T551_9CAUD</name>
<dbReference type="InterPro" id="IPR015100">
    <property type="entry name" value="AsiA"/>
</dbReference>
<dbReference type="GO" id="GO:0006355">
    <property type="term" value="P:regulation of DNA-templated transcription"/>
    <property type="evidence" value="ECO:0007669"/>
    <property type="project" value="InterPro"/>
</dbReference>
<dbReference type="EMBL" id="MK240351">
    <property type="protein sequence ID" value="QAU03897.1"/>
    <property type="molecule type" value="Genomic_DNA"/>
</dbReference>
<dbReference type="InterPro" id="IPR036486">
    <property type="entry name" value="AsiA_sf"/>
</dbReference>
<dbReference type="Pfam" id="PF09010">
    <property type="entry name" value="AsiA"/>
    <property type="match status" value="1"/>
</dbReference>
<protein>
    <submittedName>
        <fullName evidence="1">Anti-sigma 70 protein</fullName>
    </submittedName>
</protein>